<dbReference type="AlphaFoldDB" id="A0A443HQI7"/>
<evidence type="ECO:0000313" key="5">
    <source>
        <dbReference type="Proteomes" id="UP000283841"/>
    </source>
</evidence>
<dbReference type="InterPro" id="IPR051468">
    <property type="entry name" value="Fungal_SecMetab_SDRs"/>
</dbReference>
<dbReference type="Gene3D" id="3.40.50.720">
    <property type="entry name" value="NAD(P)-binding Rossmann-like Domain"/>
    <property type="match status" value="1"/>
</dbReference>
<dbReference type="Pfam" id="PF00106">
    <property type="entry name" value="adh_short"/>
    <property type="match status" value="1"/>
</dbReference>
<keyword evidence="2" id="KW-0521">NADP</keyword>
<reference evidence="4 5" key="1">
    <citation type="journal article" date="2018" name="Front. Microbiol.">
        <title>Genomic and genetic insights into a cosmopolitan fungus, Paecilomyces variotii (Eurotiales).</title>
        <authorList>
            <person name="Urquhart A.S."/>
            <person name="Mondo S.J."/>
            <person name="Makela M.R."/>
            <person name="Hane J.K."/>
            <person name="Wiebenga A."/>
            <person name="He G."/>
            <person name="Mihaltcheva S."/>
            <person name="Pangilinan J."/>
            <person name="Lipzen A."/>
            <person name="Barry K."/>
            <person name="de Vries R.P."/>
            <person name="Grigoriev I.V."/>
            <person name="Idnurm A."/>
        </authorList>
    </citation>
    <scope>NUCLEOTIDE SEQUENCE [LARGE SCALE GENOMIC DNA]</scope>
    <source>
        <strain evidence="4 5">CBS 101075</strain>
    </source>
</reference>
<dbReference type="VEuPathDB" id="FungiDB:C8Q69DRAFT_522497"/>
<evidence type="ECO:0000256" key="2">
    <source>
        <dbReference type="ARBA" id="ARBA00022857"/>
    </source>
</evidence>
<sequence>MANSTVVFITGVRTGIGKALAQAYLARSNHIVDTSDASVQELKDNPVAIGSKLLLVAFESTSSTDIAKAIKEIEAIDISYIHLVIANAGVCPVLTPIATVDVNDVITAFNVNAAGPLILFQAVRHLLENSKKSPKWVSMSSAAGSIGLLEAQGCSGNGESSNTNIDDHRAIHSSEKWLTAFAVHPGLVQTETGNRGAKLIGLELAPNSLEESTSKTIAVIDKASRESTSGKFFNAIDGTEIPW</sequence>
<protein>
    <recommendedName>
        <fullName evidence="6">Short-chain dehydrogenase</fullName>
    </recommendedName>
</protein>
<keyword evidence="5" id="KW-1185">Reference proteome</keyword>
<organism evidence="4 5">
    <name type="scientific">Byssochlamys spectabilis</name>
    <name type="common">Paecilomyces variotii</name>
    <dbReference type="NCBI Taxonomy" id="264951"/>
    <lineage>
        <taxon>Eukaryota</taxon>
        <taxon>Fungi</taxon>
        <taxon>Dikarya</taxon>
        <taxon>Ascomycota</taxon>
        <taxon>Pezizomycotina</taxon>
        <taxon>Eurotiomycetes</taxon>
        <taxon>Eurotiomycetidae</taxon>
        <taxon>Eurotiales</taxon>
        <taxon>Thermoascaceae</taxon>
        <taxon>Paecilomyces</taxon>
    </lineage>
</organism>
<dbReference type="SUPFAM" id="SSF51735">
    <property type="entry name" value="NAD(P)-binding Rossmann-fold domains"/>
    <property type="match status" value="1"/>
</dbReference>
<evidence type="ECO:0000256" key="3">
    <source>
        <dbReference type="ARBA" id="ARBA00023002"/>
    </source>
</evidence>
<evidence type="ECO:0008006" key="6">
    <source>
        <dbReference type="Google" id="ProtNLM"/>
    </source>
</evidence>
<dbReference type="GO" id="GO:0016491">
    <property type="term" value="F:oxidoreductase activity"/>
    <property type="evidence" value="ECO:0007669"/>
    <property type="project" value="UniProtKB-KW"/>
</dbReference>
<dbReference type="RefSeq" id="XP_028483689.1">
    <property type="nucleotide sequence ID" value="XM_028633545.1"/>
</dbReference>
<dbReference type="PANTHER" id="PTHR43544">
    <property type="entry name" value="SHORT-CHAIN DEHYDROGENASE/REDUCTASE"/>
    <property type="match status" value="1"/>
</dbReference>
<gene>
    <name evidence="4" type="ORF">C8Q69DRAFT_522497</name>
</gene>
<evidence type="ECO:0000313" key="4">
    <source>
        <dbReference type="EMBL" id="RWQ94044.1"/>
    </source>
</evidence>
<dbReference type="EMBL" id="RCNU01000008">
    <property type="protein sequence ID" value="RWQ94044.1"/>
    <property type="molecule type" value="Genomic_DNA"/>
</dbReference>
<evidence type="ECO:0000256" key="1">
    <source>
        <dbReference type="ARBA" id="ARBA00006484"/>
    </source>
</evidence>
<keyword evidence="3" id="KW-0560">Oxidoreductase</keyword>
<dbReference type="PRINTS" id="PR00081">
    <property type="entry name" value="GDHRDH"/>
</dbReference>
<proteinExistence type="inferred from homology"/>
<comment type="similarity">
    <text evidence="1">Belongs to the short-chain dehydrogenases/reductases (SDR) family.</text>
</comment>
<dbReference type="Proteomes" id="UP000283841">
    <property type="component" value="Unassembled WGS sequence"/>
</dbReference>
<dbReference type="GeneID" id="39602822"/>
<dbReference type="GO" id="GO:0005737">
    <property type="term" value="C:cytoplasm"/>
    <property type="evidence" value="ECO:0007669"/>
    <property type="project" value="TreeGrafter"/>
</dbReference>
<dbReference type="InterPro" id="IPR036291">
    <property type="entry name" value="NAD(P)-bd_dom_sf"/>
</dbReference>
<accession>A0A443HQI7</accession>
<dbReference type="PANTHER" id="PTHR43544:SF7">
    <property type="entry name" value="NADB-LER2"/>
    <property type="match status" value="1"/>
</dbReference>
<name>A0A443HQI7_BYSSP</name>
<comment type="caution">
    <text evidence="4">The sequence shown here is derived from an EMBL/GenBank/DDBJ whole genome shotgun (WGS) entry which is preliminary data.</text>
</comment>
<dbReference type="InterPro" id="IPR002347">
    <property type="entry name" value="SDR_fam"/>
</dbReference>